<name>A0A9P3LGI3_9APHY</name>
<gene>
    <name evidence="3" type="ORF">PsYK624_099700</name>
</gene>
<evidence type="ECO:0000259" key="2">
    <source>
        <dbReference type="Pfam" id="PF20151"/>
    </source>
</evidence>
<organism evidence="3 4">
    <name type="scientific">Phanerochaete sordida</name>
    <dbReference type="NCBI Taxonomy" id="48140"/>
    <lineage>
        <taxon>Eukaryota</taxon>
        <taxon>Fungi</taxon>
        <taxon>Dikarya</taxon>
        <taxon>Basidiomycota</taxon>
        <taxon>Agaricomycotina</taxon>
        <taxon>Agaricomycetes</taxon>
        <taxon>Polyporales</taxon>
        <taxon>Phanerochaetaceae</taxon>
        <taxon>Phanerochaete</taxon>
    </lineage>
</organism>
<proteinExistence type="predicted"/>
<accession>A0A9P3LGI3</accession>
<feature type="transmembrane region" description="Helical" evidence="1">
    <location>
        <begin position="96"/>
        <end position="115"/>
    </location>
</feature>
<protein>
    <recommendedName>
        <fullName evidence="2">DUF6533 domain-containing protein</fullName>
    </recommendedName>
</protein>
<keyword evidence="4" id="KW-1185">Reference proteome</keyword>
<feature type="transmembrane region" description="Helical" evidence="1">
    <location>
        <begin position="127"/>
        <end position="149"/>
    </location>
</feature>
<dbReference type="OrthoDB" id="2745134at2759"/>
<keyword evidence="1" id="KW-0472">Membrane</keyword>
<reference evidence="3 4" key="1">
    <citation type="submission" date="2021-08" db="EMBL/GenBank/DDBJ databases">
        <title>Draft Genome Sequence of Phanerochaete sordida strain YK-624.</title>
        <authorList>
            <person name="Mori T."/>
            <person name="Dohra H."/>
            <person name="Suzuki T."/>
            <person name="Kawagishi H."/>
            <person name="Hirai H."/>
        </authorList>
    </citation>
    <scope>NUCLEOTIDE SEQUENCE [LARGE SCALE GENOMIC DNA]</scope>
    <source>
        <strain evidence="3 4">YK-624</strain>
    </source>
</reference>
<dbReference type="Pfam" id="PF20151">
    <property type="entry name" value="DUF6533"/>
    <property type="match status" value="1"/>
</dbReference>
<feature type="transmembrane region" description="Helical" evidence="1">
    <location>
        <begin position="66"/>
        <end position="90"/>
    </location>
</feature>
<keyword evidence="1" id="KW-0812">Transmembrane</keyword>
<feature type="domain" description="DUF6533" evidence="2">
    <location>
        <begin position="35"/>
        <end position="79"/>
    </location>
</feature>
<dbReference type="InterPro" id="IPR045340">
    <property type="entry name" value="DUF6533"/>
</dbReference>
<comment type="caution">
    <text evidence="3">The sequence shown here is derived from an EMBL/GenBank/DDBJ whole genome shotgun (WGS) entry which is preliminary data.</text>
</comment>
<evidence type="ECO:0000256" key="1">
    <source>
        <dbReference type="SAM" id="Phobius"/>
    </source>
</evidence>
<dbReference type="EMBL" id="BPQB01000035">
    <property type="protein sequence ID" value="GJE93808.1"/>
    <property type="molecule type" value="Genomic_DNA"/>
</dbReference>
<dbReference type="AlphaFoldDB" id="A0A9P3LGI3"/>
<evidence type="ECO:0000313" key="4">
    <source>
        <dbReference type="Proteomes" id="UP000703269"/>
    </source>
</evidence>
<keyword evidence="1" id="KW-1133">Transmembrane helix</keyword>
<dbReference type="Proteomes" id="UP000703269">
    <property type="component" value="Unassembled WGS sequence"/>
</dbReference>
<evidence type="ECO:0000313" key="3">
    <source>
        <dbReference type="EMBL" id="GJE93808.1"/>
    </source>
</evidence>
<sequence length="182" mass="20459">MVCDPLPAAVKNGALLQVAHPYRSPLQHPSTFENYLNAALIALVIHEHIITLDMEVRLIWRKRRTLPAVLFIINRYNLLLDAIVLLQIYLHINLTVINDVSITVAYCVAAALLAWRMYALHDRSRKLFYLILVPSLVPAVAAAICAVSARKSGWLARLFKGSQSQDCHVELSMSADLHLTRK</sequence>